<organism evidence="3 4">
    <name type="scientific">Seminavis robusta</name>
    <dbReference type="NCBI Taxonomy" id="568900"/>
    <lineage>
        <taxon>Eukaryota</taxon>
        <taxon>Sar</taxon>
        <taxon>Stramenopiles</taxon>
        <taxon>Ochrophyta</taxon>
        <taxon>Bacillariophyta</taxon>
        <taxon>Bacillariophyceae</taxon>
        <taxon>Bacillariophycidae</taxon>
        <taxon>Naviculales</taxon>
        <taxon>Naviculaceae</taxon>
        <taxon>Seminavis</taxon>
    </lineage>
</organism>
<dbReference type="Gene3D" id="3.40.50.150">
    <property type="entry name" value="Vaccinia Virus protein VP39"/>
    <property type="match status" value="1"/>
</dbReference>
<dbReference type="PANTHER" id="PTHR34203:SF13">
    <property type="entry name" value="EXPRESSED PROTEIN"/>
    <property type="match status" value="1"/>
</dbReference>
<sequence length="399" mass="45672">MQVVVNDKKKRSSGFLGQGKPSILTLVWGASSLVLLIQLYFWNLFKTERSLQVQLGPYDPVKCSEVLYKQLHNLTFDPNGGKLHATQVIHTRGQLVNPHKFWISLHNKKFDVSRWVIMDKDDYYELSLTDAFIEILLAQDDNDKQQPLRMLDVGANIGFFTLLAASIQPPIIVDSFEPNPKNQLRFCESLRLNEWYSEFDTTAINMHTTISTTTTTGKMSSSQVNLYPYGVGKQEAMLEFEEHKTNPGQGHFIEKRDKRRKDRETDMQVITLDNFCKSRQWLTPDGSAATTAPKIVILKVDVEGLDSSVMLGAQQLLHAHIVQNVFLEVSARKHLAVPNRKALRLLCDAGYKLKSYGGWIGPNLDFEWKEKDDATVVIHKIMELTEKNHEQQLNLWWTL</sequence>
<dbReference type="Pfam" id="PF05050">
    <property type="entry name" value="Methyltransf_21"/>
    <property type="match status" value="1"/>
</dbReference>
<dbReference type="PANTHER" id="PTHR34203">
    <property type="entry name" value="METHYLTRANSFERASE, FKBM FAMILY PROTEIN"/>
    <property type="match status" value="1"/>
</dbReference>
<name>A0A9N8EEA4_9STRA</name>
<evidence type="ECO:0000313" key="3">
    <source>
        <dbReference type="EMBL" id="CAB9519876.1"/>
    </source>
</evidence>
<protein>
    <submittedName>
        <fullName evidence="3">Inherit from COG: Methyltransferase</fullName>
    </submittedName>
</protein>
<dbReference type="GO" id="GO:0008168">
    <property type="term" value="F:methyltransferase activity"/>
    <property type="evidence" value="ECO:0007669"/>
    <property type="project" value="UniProtKB-KW"/>
</dbReference>
<dbReference type="SUPFAM" id="SSF53335">
    <property type="entry name" value="S-adenosyl-L-methionine-dependent methyltransferases"/>
    <property type="match status" value="1"/>
</dbReference>
<dbReference type="OrthoDB" id="45755at2759"/>
<evidence type="ECO:0000256" key="1">
    <source>
        <dbReference type="SAM" id="Phobius"/>
    </source>
</evidence>
<gene>
    <name evidence="3" type="ORF">SEMRO_1054_G235990.1</name>
</gene>
<dbReference type="InterPro" id="IPR052514">
    <property type="entry name" value="SAM-dependent_MTase"/>
</dbReference>
<keyword evidence="4" id="KW-1185">Reference proteome</keyword>
<keyword evidence="3" id="KW-0489">Methyltransferase</keyword>
<keyword evidence="1" id="KW-1133">Transmembrane helix</keyword>
<evidence type="ECO:0000313" key="4">
    <source>
        <dbReference type="Proteomes" id="UP001153069"/>
    </source>
</evidence>
<dbReference type="Proteomes" id="UP001153069">
    <property type="component" value="Unassembled WGS sequence"/>
</dbReference>
<proteinExistence type="predicted"/>
<comment type="caution">
    <text evidence="3">The sequence shown here is derived from an EMBL/GenBank/DDBJ whole genome shotgun (WGS) entry which is preliminary data.</text>
</comment>
<feature type="transmembrane region" description="Helical" evidence="1">
    <location>
        <begin position="21"/>
        <end position="42"/>
    </location>
</feature>
<dbReference type="InterPro" id="IPR029063">
    <property type="entry name" value="SAM-dependent_MTases_sf"/>
</dbReference>
<keyword evidence="1" id="KW-0812">Transmembrane</keyword>
<dbReference type="GO" id="GO:0032259">
    <property type="term" value="P:methylation"/>
    <property type="evidence" value="ECO:0007669"/>
    <property type="project" value="UniProtKB-KW"/>
</dbReference>
<dbReference type="AlphaFoldDB" id="A0A9N8EEA4"/>
<keyword evidence="1" id="KW-0472">Membrane</keyword>
<keyword evidence="3" id="KW-0808">Transferase</keyword>
<evidence type="ECO:0000259" key="2">
    <source>
        <dbReference type="Pfam" id="PF05050"/>
    </source>
</evidence>
<dbReference type="EMBL" id="CAICTM010001052">
    <property type="protein sequence ID" value="CAB9519876.1"/>
    <property type="molecule type" value="Genomic_DNA"/>
</dbReference>
<accession>A0A9N8EEA4</accession>
<dbReference type="InterPro" id="IPR006342">
    <property type="entry name" value="FkbM_mtfrase"/>
</dbReference>
<feature type="domain" description="Methyltransferase FkbM" evidence="2">
    <location>
        <begin position="152"/>
        <end position="353"/>
    </location>
</feature>
<reference evidence="3" key="1">
    <citation type="submission" date="2020-06" db="EMBL/GenBank/DDBJ databases">
        <authorList>
            <consortium name="Plant Systems Biology data submission"/>
        </authorList>
    </citation>
    <scope>NUCLEOTIDE SEQUENCE</scope>
    <source>
        <strain evidence="3">D6</strain>
    </source>
</reference>